<dbReference type="EMBL" id="PXXU01000023">
    <property type="protein sequence ID" value="PSJ17316.1"/>
    <property type="molecule type" value="Genomic_DNA"/>
</dbReference>
<dbReference type="Proteomes" id="UP000241912">
    <property type="component" value="Unassembled WGS sequence"/>
</dbReference>
<protein>
    <submittedName>
        <fullName evidence="1">IS5/IS1182 family transposase</fullName>
    </submittedName>
</protein>
<gene>
    <name evidence="1" type="ORF">C7H79_08740</name>
</gene>
<comment type="caution">
    <text evidence="1">The sequence shown here is derived from an EMBL/GenBank/DDBJ whole genome shotgun (WGS) entry which is preliminary data.</text>
</comment>
<reference evidence="1 2" key="1">
    <citation type="submission" date="2018-03" db="EMBL/GenBank/DDBJ databases">
        <title>Draft genome of Nitrosomonas supralitoralis APG5.</title>
        <authorList>
            <person name="Urakawa H."/>
            <person name="Lopez J.V."/>
        </authorList>
    </citation>
    <scope>NUCLEOTIDE SEQUENCE [LARGE SCALE GENOMIC DNA]</scope>
    <source>
        <strain evidence="1 2">APG5</strain>
    </source>
</reference>
<dbReference type="AlphaFoldDB" id="A0A2P7NV21"/>
<proteinExistence type="predicted"/>
<feature type="non-terminal residue" evidence="1">
    <location>
        <position position="54"/>
    </location>
</feature>
<organism evidence="1 2">
    <name type="scientific">Nitrosomonas supralitoralis</name>
    <dbReference type="NCBI Taxonomy" id="2116706"/>
    <lineage>
        <taxon>Bacteria</taxon>
        <taxon>Pseudomonadati</taxon>
        <taxon>Pseudomonadota</taxon>
        <taxon>Betaproteobacteria</taxon>
        <taxon>Nitrosomonadales</taxon>
        <taxon>Nitrosomonadaceae</taxon>
        <taxon>Nitrosomonas</taxon>
    </lineage>
</organism>
<accession>A0A2P7NV21</accession>
<sequence length="54" mass="6296">MTKHFKPCNRHQLYLLPSSIDEWLPENHLTRLTSHYSNKGSQAYDPAMILSLLV</sequence>
<keyword evidence="2" id="KW-1185">Reference proteome</keyword>
<evidence type="ECO:0000313" key="1">
    <source>
        <dbReference type="EMBL" id="PSJ17316.1"/>
    </source>
</evidence>
<evidence type="ECO:0000313" key="2">
    <source>
        <dbReference type="Proteomes" id="UP000241912"/>
    </source>
</evidence>
<name>A0A2P7NV21_9PROT</name>